<evidence type="ECO:0000256" key="1">
    <source>
        <dbReference type="SAM" id="MobiDB-lite"/>
    </source>
</evidence>
<reference evidence="2 3" key="1">
    <citation type="journal article" date="2024" name="G3 (Bethesda)">
        <title>Genome assembly of Hibiscus sabdariffa L. provides insights into metabolisms of medicinal natural products.</title>
        <authorList>
            <person name="Kim T."/>
        </authorList>
    </citation>
    <scope>NUCLEOTIDE SEQUENCE [LARGE SCALE GENOMIC DNA]</scope>
    <source>
        <strain evidence="2">TK-2024</strain>
        <tissue evidence="2">Old leaves</tissue>
    </source>
</reference>
<sequence>MITRCSMKTDEESNGLDNTNGSMLEDDSAKVLLELPDDKALYFEGCDDVTKGLLNLSPVQGMELSSLMEDEKIVQIFLEMDEGHQTCQFKQLESTIEHTDERGGIEIYREVCKHNEGWTQLLVKELSNGRTCATSINSERVCSHSVFTCVIESWCKGVTDGVLPSDEFMEEELASLFFTTRWEYDHKTVLLVVPGDVDAIRCKVVVLKADKIDDAFSVIQYAPKEMDQAREHVSILLETFPDSVMPILFQAAVLVRENRQGKLKEFWVNLLRYLLKILHAAEASMQEFEANMAVLGKEADVAFTSVEAQPQYWLSNE</sequence>
<dbReference type="EMBL" id="JBBPBN010000049">
    <property type="protein sequence ID" value="KAK8993323.1"/>
    <property type="molecule type" value="Genomic_DNA"/>
</dbReference>
<feature type="region of interest" description="Disordered" evidence="1">
    <location>
        <begin position="1"/>
        <end position="22"/>
    </location>
</feature>
<evidence type="ECO:0000313" key="2">
    <source>
        <dbReference type="EMBL" id="KAK8993323.1"/>
    </source>
</evidence>
<evidence type="ECO:0000313" key="3">
    <source>
        <dbReference type="Proteomes" id="UP001396334"/>
    </source>
</evidence>
<keyword evidence="3" id="KW-1185">Reference proteome</keyword>
<accession>A0ABR2PY16</accession>
<proteinExistence type="predicted"/>
<comment type="caution">
    <text evidence="2">The sequence shown here is derived from an EMBL/GenBank/DDBJ whole genome shotgun (WGS) entry which is preliminary data.</text>
</comment>
<organism evidence="2 3">
    <name type="scientific">Hibiscus sabdariffa</name>
    <name type="common">roselle</name>
    <dbReference type="NCBI Taxonomy" id="183260"/>
    <lineage>
        <taxon>Eukaryota</taxon>
        <taxon>Viridiplantae</taxon>
        <taxon>Streptophyta</taxon>
        <taxon>Embryophyta</taxon>
        <taxon>Tracheophyta</taxon>
        <taxon>Spermatophyta</taxon>
        <taxon>Magnoliopsida</taxon>
        <taxon>eudicotyledons</taxon>
        <taxon>Gunneridae</taxon>
        <taxon>Pentapetalae</taxon>
        <taxon>rosids</taxon>
        <taxon>malvids</taxon>
        <taxon>Malvales</taxon>
        <taxon>Malvaceae</taxon>
        <taxon>Malvoideae</taxon>
        <taxon>Hibiscus</taxon>
    </lineage>
</organism>
<dbReference type="Proteomes" id="UP001396334">
    <property type="component" value="Unassembled WGS sequence"/>
</dbReference>
<gene>
    <name evidence="2" type="ORF">V6N11_033424</name>
</gene>
<name>A0ABR2PY16_9ROSI</name>
<protein>
    <submittedName>
        <fullName evidence="2">Uncharacterized protein</fullName>
    </submittedName>
</protein>